<dbReference type="EMBL" id="JABSTQ010002607">
    <property type="protein sequence ID" value="KAG0444027.1"/>
    <property type="molecule type" value="Genomic_DNA"/>
</dbReference>
<evidence type="ECO:0000313" key="2">
    <source>
        <dbReference type="Proteomes" id="UP000805193"/>
    </source>
</evidence>
<protein>
    <submittedName>
        <fullName evidence="1">Uncharacterized protein</fullName>
    </submittedName>
</protein>
<sequence>MGPLSLALLESTLPSPGVCFNPRASLSVHSGVPWDPDHIAVPGASDFNMAASTSSAAPSKAQCFVINVPVDTPVDAIMDAFQHVVGDAGLQYLQHHGGARFMTAVNSMATAQRLVAQGHLLLGDVQVPLEPVGAHVVYVSVYRLPPYVSEDALVQVLGQYGKVKGLSHVTYRDRPDIRTGTRVVKLEMAKPVPNFIHIQGHRVMVDYRGMRRVCSRCGQEGHFGPACKTPRCDRCGVFGHPTEGCAAPCQRCGHAHATTDCVQRKTYSAAARESRRGSPPSVNSPEPPASQAPGPPEPAKPPSAITHSSTTPGVSPPAAEPSTSDMLPAHVETSAKHFLQAGDARQDLLIAEDATPSPLIACPNAAENADVTPGQGNPPPSPTLPPASASPGTLVPLPDSDEPVDSRSDDDDAMCYDRPETKRGLTSTSSGSDAPGVSTKKKRLGHAKPSDSEDYSDSLVF</sequence>
<proteinExistence type="predicted"/>
<accession>A0AC60R009</accession>
<comment type="caution">
    <text evidence="1">The sequence shown here is derived from an EMBL/GenBank/DDBJ whole genome shotgun (WGS) entry which is preliminary data.</text>
</comment>
<name>A0AC60R009_IXOPE</name>
<organism evidence="1 2">
    <name type="scientific">Ixodes persulcatus</name>
    <name type="common">Taiga tick</name>
    <dbReference type="NCBI Taxonomy" id="34615"/>
    <lineage>
        <taxon>Eukaryota</taxon>
        <taxon>Metazoa</taxon>
        <taxon>Ecdysozoa</taxon>
        <taxon>Arthropoda</taxon>
        <taxon>Chelicerata</taxon>
        <taxon>Arachnida</taxon>
        <taxon>Acari</taxon>
        <taxon>Parasitiformes</taxon>
        <taxon>Ixodida</taxon>
        <taxon>Ixodoidea</taxon>
        <taxon>Ixodidae</taxon>
        <taxon>Ixodinae</taxon>
        <taxon>Ixodes</taxon>
    </lineage>
</organism>
<reference evidence="1 2" key="1">
    <citation type="journal article" date="2020" name="Cell">
        <title>Large-Scale Comparative Analyses of Tick Genomes Elucidate Their Genetic Diversity and Vector Capacities.</title>
        <authorList>
            <consortium name="Tick Genome and Microbiome Consortium (TIGMIC)"/>
            <person name="Jia N."/>
            <person name="Wang J."/>
            <person name="Shi W."/>
            <person name="Du L."/>
            <person name="Sun Y."/>
            <person name="Zhan W."/>
            <person name="Jiang J.F."/>
            <person name="Wang Q."/>
            <person name="Zhang B."/>
            <person name="Ji P."/>
            <person name="Bell-Sakyi L."/>
            <person name="Cui X.M."/>
            <person name="Yuan T.T."/>
            <person name="Jiang B.G."/>
            <person name="Yang W.F."/>
            <person name="Lam T.T."/>
            <person name="Chang Q.C."/>
            <person name="Ding S.J."/>
            <person name="Wang X.J."/>
            <person name="Zhu J.G."/>
            <person name="Ruan X.D."/>
            <person name="Zhao L."/>
            <person name="Wei J.T."/>
            <person name="Ye R.Z."/>
            <person name="Que T.C."/>
            <person name="Du C.H."/>
            <person name="Zhou Y.H."/>
            <person name="Cheng J.X."/>
            <person name="Dai P.F."/>
            <person name="Guo W.B."/>
            <person name="Han X.H."/>
            <person name="Huang E.J."/>
            <person name="Li L.F."/>
            <person name="Wei W."/>
            <person name="Gao Y.C."/>
            <person name="Liu J.Z."/>
            <person name="Shao H.Z."/>
            <person name="Wang X."/>
            <person name="Wang C.C."/>
            <person name="Yang T.C."/>
            <person name="Huo Q.B."/>
            <person name="Li W."/>
            <person name="Chen H.Y."/>
            <person name="Chen S.E."/>
            <person name="Zhou L.G."/>
            <person name="Ni X.B."/>
            <person name="Tian J.H."/>
            <person name="Sheng Y."/>
            <person name="Liu T."/>
            <person name="Pan Y.S."/>
            <person name="Xia L.Y."/>
            <person name="Li J."/>
            <person name="Zhao F."/>
            <person name="Cao W.C."/>
        </authorList>
    </citation>
    <scope>NUCLEOTIDE SEQUENCE [LARGE SCALE GENOMIC DNA]</scope>
    <source>
        <strain evidence="1">Iper-2018</strain>
    </source>
</reference>
<evidence type="ECO:0000313" key="1">
    <source>
        <dbReference type="EMBL" id="KAG0444027.1"/>
    </source>
</evidence>
<gene>
    <name evidence="1" type="ORF">HPB47_014266</name>
</gene>
<dbReference type="Proteomes" id="UP000805193">
    <property type="component" value="Unassembled WGS sequence"/>
</dbReference>
<keyword evidence="2" id="KW-1185">Reference proteome</keyword>